<dbReference type="Gene3D" id="3.40.630.30">
    <property type="match status" value="1"/>
</dbReference>
<dbReference type="SUPFAM" id="SSF55729">
    <property type="entry name" value="Acyl-CoA N-acyltransferases (Nat)"/>
    <property type="match status" value="1"/>
</dbReference>
<dbReference type="GeneID" id="86909753"/>
<sequence length="172" mass="20087">MKGTIYPCTHKDLPELQKISIETFKDTFAAENDPNDLTTYLSNAYGLVKLEKELSTPDSRFFFIYLEDQLAGYLKLNTNKAQTEMSDKNGLEIERIYIRKHFKRQGLGRQLLDFAFAIADQEKREQIWLGVWEHNQNALRFYQTFGFVQVGSHDFYVGDDQQTDLIMAKELL</sequence>
<dbReference type="AlphaFoldDB" id="A0AAW8TL27"/>
<dbReference type="InterPro" id="IPR016181">
    <property type="entry name" value="Acyl_CoA_acyltransferase"/>
</dbReference>
<gene>
    <name evidence="5" type="ORF">P7D36_02770</name>
    <name evidence="4" type="ORF">P7D39_05305</name>
</gene>
<dbReference type="EMBL" id="JARPYT010000003">
    <property type="protein sequence ID" value="MDT2636436.1"/>
    <property type="molecule type" value="Genomic_DNA"/>
</dbReference>
<comment type="caution">
    <text evidence="5">The sequence shown here is derived from an EMBL/GenBank/DDBJ whole genome shotgun (WGS) entry which is preliminary data.</text>
</comment>
<dbReference type="GO" id="GO:0016747">
    <property type="term" value="F:acyltransferase activity, transferring groups other than amino-acyl groups"/>
    <property type="evidence" value="ECO:0007669"/>
    <property type="project" value="InterPro"/>
</dbReference>
<protein>
    <submittedName>
        <fullName evidence="5">N-acetyltransferase</fullName>
    </submittedName>
</protein>
<dbReference type="PANTHER" id="PTHR43877">
    <property type="entry name" value="AMINOALKYLPHOSPHONATE N-ACETYLTRANSFERASE-RELATED-RELATED"/>
    <property type="match status" value="1"/>
</dbReference>
<name>A0AAW8TL27_9ENTE</name>
<dbReference type="Proteomes" id="UP001245561">
    <property type="component" value="Unassembled WGS sequence"/>
</dbReference>
<keyword evidence="2" id="KW-0012">Acyltransferase</keyword>
<evidence type="ECO:0000256" key="1">
    <source>
        <dbReference type="ARBA" id="ARBA00022679"/>
    </source>
</evidence>
<evidence type="ECO:0000259" key="3">
    <source>
        <dbReference type="PROSITE" id="PS51186"/>
    </source>
</evidence>
<dbReference type="EMBL" id="JARPYR010000008">
    <property type="protein sequence ID" value="MDT2596444.1"/>
    <property type="molecule type" value="Genomic_DNA"/>
</dbReference>
<feature type="domain" description="N-acetyltransferase" evidence="3">
    <location>
        <begin position="3"/>
        <end position="172"/>
    </location>
</feature>
<keyword evidence="1" id="KW-0808">Transferase</keyword>
<evidence type="ECO:0000313" key="6">
    <source>
        <dbReference type="Proteomes" id="UP001245561"/>
    </source>
</evidence>
<dbReference type="PANTHER" id="PTHR43877:SF2">
    <property type="entry name" value="AMINOALKYLPHOSPHONATE N-ACETYLTRANSFERASE-RELATED"/>
    <property type="match status" value="1"/>
</dbReference>
<evidence type="ECO:0000313" key="4">
    <source>
        <dbReference type="EMBL" id="MDT2596444.1"/>
    </source>
</evidence>
<evidence type="ECO:0000313" key="7">
    <source>
        <dbReference type="Proteomes" id="UP001256547"/>
    </source>
</evidence>
<evidence type="ECO:0000256" key="2">
    <source>
        <dbReference type="ARBA" id="ARBA00023315"/>
    </source>
</evidence>
<dbReference type="Proteomes" id="UP001256547">
    <property type="component" value="Unassembled WGS sequence"/>
</dbReference>
<proteinExistence type="predicted"/>
<dbReference type="CDD" id="cd04301">
    <property type="entry name" value="NAT_SF"/>
    <property type="match status" value="1"/>
</dbReference>
<reference evidence="5 7" key="1">
    <citation type="submission" date="2023-03" db="EMBL/GenBank/DDBJ databases">
        <authorList>
            <person name="Shen W."/>
            <person name="Cai J."/>
        </authorList>
    </citation>
    <scope>NUCLEOTIDE SEQUENCE</scope>
    <source>
        <strain evidence="5">P55-2</strain>
        <strain evidence="4 7">P72-2</strain>
    </source>
</reference>
<dbReference type="Pfam" id="PF00583">
    <property type="entry name" value="Acetyltransf_1"/>
    <property type="match status" value="1"/>
</dbReference>
<evidence type="ECO:0000313" key="5">
    <source>
        <dbReference type="EMBL" id="MDT2636436.1"/>
    </source>
</evidence>
<dbReference type="InterPro" id="IPR050832">
    <property type="entry name" value="Bact_Acetyltransf"/>
</dbReference>
<dbReference type="PROSITE" id="PS51186">
    <property type="entry name" value="GNAT"/>
    <property type="match status" value="1"/>
</dbReference>
<keyword evidence="7" id="KW-1185">Reference proteome</keyword>
<dbReference type="RefSeq" id="WP_311800317.1">
    <property type="nucleotide sequence ID" value="NZ_JARPYR010000008.1"/>
</dbReference>
<dbReference type="InterPro" id="IPR000182">
    <property type="entry name" value="GNAT_dom"/>
</dbReference>
<organism evidence="5 6">
    <name type="scientific">Enterococcus dongliensis</name>
    <dbReference type="NCBI Taxonomy" id="2559925"/>
    <lineage>
        <taxon>Bacteria</taxon>
        <taxon>Bacillati</taxon>
        <taxon>Bacillota</taxon>
        <taxon>Bacilli</taxon>
        <taxon>Lactobacillales</taxon>
        <taxon>Enterococcaceae</taxon>
        <taxon>Enterococcus</taxon>
    </lineage>
</organism>
<accession>A0AAW8TL27</accession>